<proteinExistence type="predicted"/>
<feature type="compositionally biased region" description="Basic and acidic residues" evidence="1">
    <location>
        <begin position="180"/>
        <end position="192"/>
    </location>
</feature>
<protein>
    <submittedName>
        <fullName evidence="2">Uncharacterized protein</fullName>
    </submittedName>
</protein>
<gene>
    <name evidence="2" type="ORF">BU23DRAFT_628217</name>
</gene>
<feature type="compositionally biased region" description="Acidic residues" evidence="1">
    <location>
        <begin position="20"/>
        <end position="50"/>
    </location>
</feature>
<feature type="region of interest" description="Disordered" evidence="1">
    <location>
        <begin position="1"/>
        <end position="57"/>
    </location>
</feature>
<evidence type="ECO:0000313" key="3">
    <source>
        <dbReference type="Proteomes" id="UP000800036"/>
    </source>
</evidence>
<sequence>MPKQMQSGPSSTNGLRQNEESSDEEMADDDSDADSSDTEEGDAEDEEMLDEPPGTKRPPSYFCAVCNKYYSDLRKHEETFTHLDNLGMRIANVLSDLSAPKTPTSEPVLMHYCEVCDLTVLAKSIRRHEGSSGHLEQMAERLAGEFFGPREVDVADSTCSSSRRRPRVEGGNSRGGQFRCAHEHEPGARKLDTSQSHAHNHRTGEEAVRKRKPKSAEIWTVEKDEQLLRAWMQMRSEAQIAEKMGISQKRVIRKRTLLTNPQPTKGGTMAYSATYMKLMREFNPGKYSKIVGECRS</sequence>
<dbReference type="Proteomes" id="UP000800036">
    <property type="component" value="Unassembled WGS sequence"/>
</dbReference>
<feature type="compositionally biased region" description="Polar residues" evidence="1">
    <location>
        <begin position="1"/>
        <end position="16"/>
    </location>
</feature>
<evidence type="ECO:0000256" key="1">
    <source>
        <dbReference type="SAM" id="MobiDB-lite"/>
    </source>
</evidence>
<accession>A0A6A5VHV9</accession>
<name>A0A6A5VHV9_9PLEO</name>
<evidence type="ECO:0000313" key="2">
    <source>
        <dbReference type="EMBL" id="KAF1976585.1"/>
    </source>
</evidence>
<reference evidence="2" key="1">
    <citation type="journal article" date="2020" name="Stud. Mycol.">
        <title>101 Dothideomycetes genomes: a test case for predicting lifestyles and emergence of pathogens.</title>
        <authorList>
            <person name="Haridas S."/>
            <person name="Albert R."/>
            <person name="Binder M."/>
            <person name="Bloem J."/>
            <person name="Labutti K."/>
            <person name="Salamov A."/>
            <person name="Andreopoulos B."/>
            <person name="Baker S."/>
            <person name="Barry K."/>
            <person name="Bills G."/>
            <person name="Bluhm B."/>
            <person name="Cannon C."/>
            <person name="Castanera R."/>
            <person name="Culley D."/>
            <person name="Daum C."/>
            <person name="Ezra D."/>
            <person name="Gonzalez J."/>
            <person name="Henrissat B."/>
            <person name="Kuo A."/>
            <person name="Liang C."/>
            <person name="Lipzen A."/>
            <person name="Lutzoni F."/>
            <person name="Magnuson J."/>
            <person name="Mondo S."/>
            <person name="Nolan M."/>
            <person name="Ohm R."/>
            <person name="Pangilinan J."/>
            <person name="Park H.-J."/>
            <person name="Ramirez L."/>
            <person name="Alfaro M."/>
            <person name="Sun H."/>
            <person name="Tritt A."/>
            <person name="Yoshinaga Y."/>
            <person name="Zwiers L.-H."/>
            <person name="Turgeon B."/>
            <person name="Goodwin S."/>
            <person name="Spatafora J."/>
            <person name="Crous P."/>
            <person name="Grigoriev I."/>
        </authorList>
    </citation>
    <scope>NUCLEOTIDE SEQUENCE</scope>
    <source>
        <strain evidence="2">CBS 107.79</strain>
    </source>
</reference>
<dbReference type="EMBL" id="ML976666">
    <property type="protein sequence ID" value="KAF1976585.1"/>
    <property type="molecule type" value="Genomic_DNA"/>
</dbReference>
<dbReference type="AlphaFoldDB" id="A0A6A5VHV9"/>
<keyword evidence="3" id="KW-1185">Reference proteome</keyword>
<organism evidence="2 3">
    <name type="scientific">Bimuria novae-zelandiae CBS 107.79</name>
    <dbReference type="NCBI Taxonomy" id="1447943"/>
    <lineage>
        <taxon>Eukaryota</taxon>
        <taxon>Fungi</taxon>
        <taxon>Dikarya</taxon>
        <taxon>Ascomycota</taxon>
        <taxon>Pezizomycotina</taxon>
        <taxon>Dothideomycetes</taxon>
        <taxon>Pleosporomycetidae</taxon>
        <taxon>Pleosporales</taxon>
        <taxon>Massarineae</taxon>
        <taxon>Didymosphaeriaceae</taxon>
        <taxon>Bimuria</taxon>
    </lineage>
</organism>
<feature type="region of interest" description="Disordered" evidence="1">
    <location>
        <begin position="156"/>
        <end position="213"/>
    </location>
</feature>